<feature type="non-terminal residue" evidence="1">
    <location>
        <position position="53"/>
    </location>
</feature>
<dbReference type="Proteomes" id="UP000473571">
    <property type="component" value="Unassembled WGS sequence"/>
</dbReference>
<evidence type="ECO:0000313" key="1">
    <source>
        <dbReference type="EMBL" id="KAB0630766.1"/>
    </source>
</evidence>
<dbReference type="AlphaFoldDB" id="A0A6L3MJA3"/>
<name>A0A6L3MJA3_9BURK</name>
<proteinExistence type="predicted"/>
<gene>
    <name evidence="1" type="ORF">F7R13_36170</name>
</gene>
<accession>A0A6L3MJA3</accession>
<dbReference type="EMBL" id="VZOL01001471">
    <property type="protein sequence ID" value="KAB0630766.1"/>
    <property type="molecule type" value="Genomic_DNA"/>
</dbReference>
<organism evidence="1 2">
    <name type="scientific">Burkholderia territorii</name>
    <dbReference type="NCBI Taxonomy" id="1503055"/>
    <lineage>
        <taxon>Bacteria</taxon>
        <taxon>Pseudomonadati</taxon>
        <taxon>Pseudomonadota</taxon>
        <taxon>Betaproteobacteria</taxon>
        <taxon>Burkholderiales</taxon>
        <taxon>Burkholderiaceae</taxon>
        <taxon>Burkholderia</taxon>
        <taxon>Burkholderia cepacia complex</taxon>
    </lineage>
</organism>
<comment type="caution">
    <text evidence="1">The sequence shown here is derived from an EMBL/GenBank/DDBJ whole genome shotgun (WGS) entry which is preliminary data.</text>
</comment>
<protein>
    <submittedName>
        <fullName evidence="1">Outer membrane protein A</fullName>
    </submittedName>
</protein>
<reference evidence="1 2" key="1">
    <citation type="submission" date="2019-09" db="EMBL/GenBank/DDBJ databases">
        <title>Draft genome sequences of 48 bacterial type strains from the CCUG.</title>
        <authorList>
            <person name="Tunovic T."/>
            <person name="Pineiro-Iglesias B."/>
            <person name="Unosson C."/>
            <person name="Inganas E."/>
            <person name="Ohlen M."/>
            <person name="Cardew S."/>
            <person name="Jensie-Markopoulos S."/>
            <person name="Salva-Serra F."/>
            <person name="Jaen-Luchoro D."/>
            <person name="Karlsson R."/>
            <person name="Svensson-Stadler L."/>
            <person name="Chun J."/>
            <person name="Moore E."/>
        </authorList>
    </citation>
    <scope>NUCLEOTIDE SEQUENCE [LARGE SCALE GENOMIC DNA]</scope>
    <source>
        <strain evidence="1 2">CCUG 65687</strain>
    </source>
</reference>
<evidence type="ECO:0000313" key="2">
    <source>
        <dbReference type="Proteomes" id="UP000473571"/>
    </source>
</evidence>
<sequence>MKKIISLLSLTSVLFAFDTSKIEITPTFNYTVPEGNLDLKNYGGAGIRFGYHH</sequence>